<gene>
    <name evidence="1" type="ORF">NPIL_104861</name>
</gene>
<dbReference type="EMBL" id="BMAW01040953">
    <property type="protein sequence ID" value="GFU61799.1"/>
    <property type="molecule type" value="Genomic_DNA"/>
</dbReference>
<keyword evidence="2" id="KW-1185">Reference proteome</keyword>
<dbReference type="AlphaFoldDB" id="A0A8X6UW51"/>
<protein>
    <submittedName>
        <fullName evidence="1">Uncharacterized protein</fullName>
    </submittedName>
</protein>
<evidence type="ECO:0000313" key="2">
    <source>
        <dbReference type="Proteomes" id="UP000887013"/>
    </source>
</evidence>
<accession>A0A8X6UW51</accession>
<name>A0A8X6UW51_NEPPI</name>
<organism evidence="1 2">
    <name type="scientific">Nephila pilipes</name>
    <name type="common">Giant wood spider</name>
    <name type="synonym">Nephila maculata</name>
    <dbReference type="NCBI Taxonomy" id="299642"/>
    <lineage>
        <taxon>Eukaryota</taxon>
        <taxon>Metazoa</taxon>
        <taxon>Ecdysozoa</taxon>
        <taxon>Arthropoda</taxon>
        <taxon>Chelicerata</taxon>
        <taxon>Arachnida</taxon>
        <taxon>Araneae</taxon>
        <taxon>Araneomorphae</taxon>
        <taxon>Entelegynae</taxon>
        <taxon>Araneoidea</taxon>
        <taxon>Nephilidae</taxon>
        <taxon>Nephila</taxon>
    </lineage>
</organism>
<dbReference type="OrthoDB" id="6409963at2759"/>
<proteinExistence type="predicted"/>
<comment type="caution">
    <text evidence="1">The sequence shown here is derived from an EMBL/GenBank/DDBJ whole genome shotgun (WGS) entry which is preliminary data.</text>
</comment>
<reference evidence="1" key="1">
    <citation type="submission" date="2020-08" db="EMBL/GenBank/DDBJ databases">
        <title>Multicomponent nature underlies the extraordinary mechanical properties of spider dragline silk.</title>
        <authorList>
            <person name="Kono N."/>
            <person name="Nakamura H."/>
            <person name="Mori M."/>
            <person name="Yoshida Y."/>
            <person name="Ohtoshi R."/>
            <person name="Malay A.D."/>
            <person name="Moran D.A.P."/>
            <person name="Tomita M."/>
            <person name="Numata K."/>
            <person name="Arakawa K."/>
        </authorList>
    </citation>
    <scope>NUCLEOTIDE SEQUENCE</scope>
</reference>
<sequence length="102" mass="11419">MGLRSLPLGKHSPFHLMDVLLYPGLEVPRGPLAGIKCRKGVQRTVCLHVYYKTWVETAHRGISKFRVVGLFTLTIHTQGSMLKATLMSTGKEQRVYEPSAPK</sequence>
<evidence type="ECO:0000313" key="1">
    <source>
        <dbReference type="EMBL" id="GFU61799.1"/>
    </source>
</evidence>
<dbReference type="Proteomes" id="UP000887013">
    <property type="component" value="Unassembled WGS sequence"/>
</dbReference>